<feature type="transmembrane region" description="Helical" evidence="1">
    <location>
        <begin position="33"/>
        <end position="50"/>
    </location>
</feature>
<keyword evidence="4" id="KW-1185">Reference proteome</keyword>
<protein>
    <recommendedName>
        <fullName evidence="2">Zinc-ribbon 15 domain-containing protein</fullName>
    </recommendedName>
</protein>
<keyword evidence="1" id="KW-0812">Transmembrane</keyword>
<organism evidence="3 4">
    <name type="scientific">Herbinix luporum</name>
    <dbReference type="NCBI Taxonomy" id="1679721"/>
    <lineage>
        <taxon>Bacteria</taxon>
        <taxon>Bacillati</taxon>
        <taxon>Bacillota</taxon>
        <taxon>Clostridia</taxon>
        <taxon>Lachnospirales</taxon>
        <taxon>Lachnospiraceae</taxon>
        <taxon>Herbinix</taxon>
    </lineage>
</organism>
<name>A0A0K8J4H5_9FIRM</name>
<proteinExistence type="predicted"/>
<dbReference type="RefSeq" id="WP_058257745.1">
    <property type="nucleotide sequence ID" value="NZ_LN879430.1"/>
</dbReference>
<sequence length="123" mass="14168">MFFIFAISNGEKQLDFNQTMICSHCGQFGRFNAYMTYMYFSLFFIPLIFWNRKYYIKSTCCNTVYSLNPDIGKKIRRGEEVSLSENDMEPLFGSGQGAKKHCAACGYLAEADYDYCPKCGSRL</sequence>
<reference evidence="4" key="1">
    <citation type="submission" date="2015-09" db="EMBL/GenBank/DDBJ databases">
        <authorList>
            <person name="Wibberg D."/>
        </authorList>
    </citation>
    <scope>NUCLEOTIDE SEQUENCE [LARGE SCALE GENOMIC DNA]</scope>
    <source>
        <strain evidence="4">SD1D</strain>
    </source>
</reference>
<dbReference type="OrthoDB" id="4377018at2"/>
<dbReference type="Proteomes" id="UP000196053">
    <property type="component" value="Chromosome I"/>
</dbReference>
<evidence type="ECO:0000256" key="1">
    <source>
        <dbReference type="SAM" id="Phobius"/>
    </source>
</evidence>
<feature type="domain" description="Zinc-ribbon 15" evidence="2">
    <location>
        <begin position="20"/>
        <end position="120"/>
    </location>
</feature>
<evidence type="ECO:0000313" key="4">
    <source>
        <dbReference type="Proteomes" id="UP000196053"/>
    </source>
</evidence>
<keyword evidence="1" id="KW-0472">Membrane</keyword>
<evidence type="ECO:0000259" key="2">
    <source>
        <dbReference type="Pfam" id="PF17032"/>
    </source>
</evidence>
<dbReference type="AlphaFoldDB" id="A0A0K8J4H5"/>
<dbReference type="EMBL" id="LN879430">
    <property type="protein sequence ID" value="CUH92375.1"/>
    <property type="molecule type" value="Genomic_DNA"/>
</dbReference>
<accession>A0A0K8J4H5</accession>
<keyword evidence="1" id="KW-1133">Transmembrane helix</keyword>
<evidence type="ECO:0000313" key="3">
    <source>
        <dbReference type="EMBL" id="CUH92375.1"/>
    </source>
</evidence>
<gene>
    <name evidence="3" type="ORF">SD1D_0827</name>
</gene>
<dbReference type="KEGG" id="hsd:SD1D_0827"/>
<dbReference type="Pfam" id="PF17032">
    <property type="entry name" value="Zn_ribbon_15"/>
    <property type="match status" value="1"/>
</dbReference>
<dbReference type="InterPro" id="IPR031493">
    <property type="entry name" value="Zinc_ribbon_15"/>
</dbReference>